<gene>
    <name evidence="1" type="ORF">AMSG_06336</name>
</gene>
<organism evidence="1 2">
    <name type="scientific">Thecamonas trahens ATCC 50062</name>
    <dbReference type="NCBI Taxonomy" id="461836"/>
    <lineage>
        <taxon>Eukaryota</taxon>
        <taxon>Apusozoa</taxon>
        <taxon>Apusomonadida</taxon>
        <taxon>Apusomonadidae</taxon>
        <taxon>Thecamonas</taxon>
    </lineage>
</organism>
<keyword evidence="2" id="KW-1185">Reference proteome</keyword>
<name>A0A0L0DDK4_THETB</name>
<dbReference type="InterPro" id="IPR036770">
    <property type="entry name" value="Ankyrin_rpt-contain_sf"/>
</dbReference>
<dbReference type="RefSeq" id="XP_013757028.1">
    <property type="nucleotide sequence ID" value="XM_013901574.1"/>
</dbReference>
<proteinExistence type="predicted"/>
<dbReference type="Gene3D" id="1.25.40.20">
    <property type="entry name" value="Ankyrin repeat-containing domain"/>
    <property type="match status" value="1"/>
</dbReference>
<dbReference type="Proteomes" id="UP000054408">
    <property type="component" value="Unassembled WGS sequence"/>
</dbReference>
<dbReference type="SUPFAM" id="SSF48403">
    <property type="entry name" value="Ankyrin repeat"/>
    <property type="match status" value="1"/>
</dbReference>
<dbReference type="AlphaFoldDB" id="A0A0L0DDK4"/>
<sequence length="262" mass="26351">MAVIGGSWLPVELIYALAYDVGVLEPRDVVALARTCRGVHAVLLGSPLAGDSDVPSDDVARALVDAAGGGAVPKDVLAWIDGVLAEMVDGGAWIGCDWDALVVDGARAGLATFVSALLASDGQSHLTPVHLVALRAAAAADAAEVVEAVTAAAATRSALDVKRVVEQALMMAAAHGADRTIAALLARDDCPLPGPVSPVWGEALTEAALNGHSDVVAALLPRIDGPGYIAIVLAAAAAATDAEHFDVAALLLDASADQDQPA</sequence>
<evidence type="ECO:0000313" key="2">
    <source>
        <dbReference type="Proteomes" id="UP000054408"/>
    </source>
</evidence>
<reference evidence="1 2" key="1">
    <citation type="submission" date="2010-05" db="EMBL/GenBank/DDBJ databases">
        <title>The Genome Sequence of Thecamonas trahens ATCC 50062.</title>
        <authorList>
            <consortium name="The Broad Institute Genome Sequencing Platform"/>
            <person name="Russ C."/>
            <person name="Cuomo C."/>
            <person name="Shea T."/>
            <person name="Young S.K."/>
            <person name="Zeng Q."/>
            <person name="Koehrsen M."/>
            <person name="Haas B."/>
            <person name="Borodovsky M."/>
            <person name="Guigo R."/>
            <person name="Alvarado L."/>
            <person name="Berlin A."/>
            <person name="Bochicchio J."/>
            <person name="Borenstein D."/>
            <person name="Chapman S."/>
            <person name="Chen Z."/>
            <person name="Freedman E."/>
            <person name="Gellesch M."/>
            <person name="Goldberg J."/>
            <person name="Griggs A."/>
            <person name="Gujja S."/>
            <person name="Heilman E."/>
            <person name="Heiman D."/>
            <person name="Hepburn T."/>
            <person name="Howarth C."/>
            <person name="Jen D."/>
            <person name="Larson L."/>
            <person name="Mehta T."/>
            <person name="Park D."/>
            <person name="Pearson M."/>
            <person name="Roberts A."/>
            <person name="Saif S."/>
            <person name="Shenoy N."/>
            <person name="Sisk P."/>
            <person name="Stolte C."/>
            <person name="Sykes S."/>
            <person name="Thomson T."/>
            <person name="Walk T."/>
            <person name="White J."/>
            <person name="Yandava C."/>
            <person name="Burger G."/>
            <person name="Gray M.W."/>
            <person name="Holland P.W.H."/>
            <person name="King N."/>
            <person name="Lang F.B.F."/>
            <person name="Roger A.J."/>
            <person name="Ruiz-Trillo I."/>
            <person name="Lander E."/>
            <person name="Nusbaum C."/>
        </authorList>
    </citation>
    <scope>NUCLEOTIDE SEQUENCE [LARGE SCALE GENOMIC DNA]</scope>
    <source>
        <strain evidence="1 2">ATCC 50062</strain>
    </source>
</reference>
<evidence type="ECO:0000313" key="1">
    <source>
        <dbReference type="EMBL" id="KNC50191.1"/>
    </source>
</evidence>
<dbReference type="EMBL" id="GL349460">
    <property type="protein sequence ID" value="KNC50191.1"/>
    <property type="molecule type" value="Genomic_DNA"/>
</dbReference>
<accession>A0A0L0DDK4</accession>
<protein>
    <submittedName>
        <fullName evidence="1">Uncharacterized protein</fullName>
    </submittedName>
</protein>
<dbReference type="GeneID" id="25565517"/>